<reference evidence="2" key="1">
    <citation type="submission" date="2021-01" db="EMBL/GenBank/DDBJ databases">
        <title>Whole genome shotgun sequence of Demequina activiva NBRC 110675.</title>
        <authorList>
            <person name="Komaki H."/>
            <person name="Tamura T."/>
        </authorList>
    </citation>
    <scope>NUCLEOTIDE SEQUENCE</scope>
    <source>
        <strain evidence="2">NBRC 110675</strain>
    </source>
</reference>
<dbReference type="RefSeq" id="WP_203653512.1">
    <property type="nucleotide sequence ID" value="NZ_BONR01000001.1"/>
</dbReference>
<keyword evidence="1" id="KW-0812">Transmembrane</keyword>
<dbReference type="EMBL" id="BONR01000001">
    <property type="protein sequence ID" value="GIG54044.1"/>
    <property type="molecule type" value="Genomic_DNA"/>
</dbReference>
<keyword evidence="1" id="KW-1133">Transmembrane helix</keyword>
<sequence>MKFLLNTVAMAVALWIATLLPLDLAVTGGEAEWWQRVLVFLAIGAVIVLLNMIVKPIVSLLALPITILTLGLFALVINWFILWLTAWISEQVDFVNLTVGGFWQTLLAALVISIASAIMGAVLGSRRD</sequence>
<dbReference type="AlphaFoldDB" id="A0A919Q1S6"/>
<proteinExistence type="predicted"/>
<evidence type="ECO:0000313" key="3">
    <source>
        <dbReference type="Proteomes" id="UP000652354"/>
    </source>
</evidence>
<dbReference type="InterPro" id="IPR007165">
    <property type="entry name" value="Phage_holin_4_2"/>
</dbReference>
<dbReference type="Proteomes" id="UP000652354">
    <property type="component" value="Unassembled WGS sequence"/>
</dbReference>
<feature type="transmembrane region" description="Helical" evidence="1">
    <location>
        <begin position="102"/>
        <end position="123"/>
    </location>
</feature>
<keyword evidence="1" id="KW-0472">Membrane</keyword>
<dbReference type="PANTHER" id="PTHR37309:SF1">
    <property type="entry name" value="SLR0284 PROTEIN"/>
    <property type="match status" value="1"/>
</dbReference>
<evidence type="ECO:0000313" key="2">
    <source>
        <dbReference type="EMBL" id="GIG54044.1"/>
    </source>
</evidence>
<dbReference type="PANTHER" id="PTHR37309">
    <property type="entry name" value="SLR0284 PROTEIN"/>
    <property type="match status" value="1"/>
</dbReference>
<organism evidence="2 3">
    <name type="scientific">Demequina activiva</name>
    <dbReference type="NCBI Taxonomy" id="1582364"/>
    <lineage>
        <taxon>Bacteria</taxon>
        <taxon>Bacillati</taxon>
        <taxon>Actinomycetota</taxon>
        <taxon>Actinomycetes</taxon>
        <taxon>Micrococcales</taxon>
        <taxon>Demequinaceae</taxon>
        <taxon>Demequina</taxon>
    </lineage>
</organism>
<evidence type="ECO:0000256" key="1">
    <source>
        <dbReference type="SAM" id="Phobius"/>
    </source>
</evidence>
<gene>
    <name evidence="2" type="ORF">Dac01nite_07960</name>
</gene>
<keyword evidence="3" id="KW-1185">Reference proteome</keyword>
<dbReference type="Pfam" id="PF04020">
    <property type="entry name" value="Phage_holin_4_2"/>
    <property type="match status" value="1"/>
</dbReference>
<accession>A0A919Q1S6</accession>
<comment type="caution">
    <text evidence="2">The sequence shown here is derived from an EMBL/GenBank/DDBJ whole genome shotgun (WGS) entry which is preliminary data.</text>
</comment>
<feature type="transmembrane region" description="Helical" evidence="1">
    <location>
        <begin position="61"/>
        <end position="82"/>
    </location>
</feature>
<feature type="transmembrane region" description="Helical" evidence="1">
    <location>
        <begin position="35"/>
        <end position="54"/>
    </location>
</feature>
<name>A0A919Q1S6_9MICO</name>
<protein>
    <submittedName>
        <fullName evidence="2">Membrane protein</fullName>
    </submittedName>
</protein>